<dbReference type="EMBL" id="LFZN01000043">
    <property type="protein sequence ID" value="KXT02311.1"/>
    <property type="molecule type" value="Genomic_DNA"/>
</dbReference>
<sequence>MRSRPWQARVNVLHIAPTQQWWISAAKVTHTHSLMLELLDFLLPFAYHVFTAYPRWRMYSVRFVTQMELNASDDFPGVENWSADFQA</sequence>
<dbReference type="AlphaFoldDB" id="A0A139HIJ9"/>
<comment type="caution">
    <text evidence="1">The sequence shown here is derived from an EMBL/GenBank/DDBJ whole genome shotgun (WGS) entry which is preliminary data.</text>
</comment>
<dbReference type="Proteomes" id="UP000070133">
    <property type="component" value="Unassembled WGS sequence"/>
</dbReference>
<evidence type="ECO:0000313" key="2">
    <source>
        <dbReference type="Proteomes" id="UP000070133"/>
    </source>
</evidence>
<keyword evidence="2" id="KW-1185">Reference proteome</keyword>
<protein>
    <submittedName>
        <fullName evidence="1">Uncharacterized protein</fullName>
    </submittedName>
</protein>
<gene>
    <name evidence="1" type="ORF">AC578_193</name>
</gene>
<accession>A0A139HIJ9</accession>
<proteinExistence type="predicted"/>
<reference evidence="1 2" key="1">
    <citation type="submission" date="2015-07" db="EMBL/GenBank/DDBJ databases">
        <title>Comparative genomics of the Sigatoka disease complex on banana suggests a link between parallel evolutionary changes in Pseudocercospora fijiensis and Pseudocercospora eumusae and increased virulence on the banana host.</title>
        <authorList>
            <person name="Chang T.-C."/>
            <person name="Salvucci A."/>
            <person name="Crous P.W."/>
            <person name="Stergiopoulos I."/>
        </authorList>
    </citation>
    <scope>NUCLEOTIDE SEQUENCE [LARGE SCALE GENOMIC DNA]</scope>
    <source>
        <strain evidence="1 2">CBS 114824</strain>
    </source>
</reference>
<name>A0A139HIJ9_9PEZI</name>
<evidence type="ECO:0000313" key="1">
    <source>
        <dbReference type="EMBL" id="KXT02311.1"/>
    </source>
</evidence>
<organism evidence="1 2">
    <name type="scientific">Pseudocercospora eumusae</name>
    <dbReference type="NCBI Taxonomy" id="321146"/>
    <lineage>
        <taxon>Eukaryota</taxon>
        <taxon>Fungi</taxon>
        <taxon>Dikarya</taxon>
        <taxon>Ascomycota</taxon>
        <taxon>Pezizomycotina</taxon>
        <taxon>Dothideomycetes</taxon>
        <taxon>Dothideomycetidae</taxon>
        <taxon>Mycosphaerellales</taxon>
        <taxon>Mycosphaerellaceae</taxon>
        <taxon>Pseudocercospora</taxon>
    </lineage>
</organism>